<comment type="caution">
    <text evidence="1">The sequence shown here is derived from an EMBL/GenBank/DDBJ whole genome shotgun (WGS) entry which is preliminary data.</text>
</comment>
<gene>
    <name evidence="1" type="ORF">EVAR_19776_1</name>
</gene>
<organism evidence="1 2">
    <name type="scientific">Eumeta variegata</name>
    <name type="common">Bagworm moth</name>
    <name type="synonym">Eumeta japonica</name>
    <dbReference type="NCBI Taxonomy" id="151549"/>
    <lineage>
        <taxon>Eukaryota</taxon>
        <taxon>Metazoa</taxon>
        <taxon>Ecdysozoa</taxon>
        <taxon>Arthropoda</taxon>
        <taxon>Hexapoda</taxon>
        <taxon>Insecta</taxon>
        <taxon>Pterygota</taxon>
        <taxon>Neoptera</taxon>
        <taxon>Endopterygota</taxon>
        <taxon>Lepidoptera</taxon>
        <taxon>Glossata</taxon>
        <taxon>Ditrysia</taxon>
        <taxon>Tineoidea</taxon>
        <taxon>Psychidae</taxon>
        <taxon>Oiketicinae</taxon>
        <taxon>Eumeta</taxon>
    </lineage>
</organism>
<proteinExistence type="predicted"/>
<dbReference type="AlphaFoldDB" id="A0A4C1USF3"/>
<protein>
    <submittedName>
        <fullName evidence="1">Uncharacterized protein</fullName>
    </submittedName>
</protein>
<reference evidence="1 2" key="1">
    <citation type="journal article" date="2019" name="Commun. Biol.">
        <title>The bagworm genome reveals a unique fibroin gene that provides high tensile strength.</title>
        <authorList>
            <person name="Kono N."/>
            <person name="Nakamura H."/>
            <person name="Ohtoshi R."/>
            <person name="Tomita M."/>
            <person name="Numata K."/>
            <person name="Arakawa K."/>
        </authorList>
    </citation>
    <scope>NUCLEOTIDE SEQUENCE [LARGE SCALE GENOMIC DNA]</scope>
</reference>
<dbReference type="Proteomes" id="UP000299102">
    <property type="component" value="Unassembled WGS sequence"/>
</dbReference>
<evidence type="ECO:0000313" key="1">
    <source>
        <dbReference type="EMBL" id="GBP28734.1"/>
    </source>
</evidence>
<name>A0A4C1USF3_EUMVA</name>
<accession>A0A4C1USF3</accession>
<dbReference type="EMBL" id="BGZK01000210">
    <property type="protein sequence ID" value="GBP28734.1"/>
    <property type="molecule type" value="Genomic_DNA"/>
</dbReference>
<dbReference type="OrthoDB" id="412793at2759"/>
<sequence>MDNKIDDVCESMKDRRLDILCVNETKRKGVYTPDMSKPLEELEGLRADVRDILVKCHRNERIVILGDCNA</sequence>
<evidence type="ECO:0000313" key="2">
    <source>
        <dbReference type="Proteomes" id="UP000299102"/>
    </source>
</evidence>
<keyword evidence="2" id="KW-1185">Reference proteome</keyword>